<dbReference type="SUPFAM" id="SSF48576">
    <property type="entry name" value="Terpenoid synthases"/>
    <property type="match status" value="1"/>
</dbReference>
<dbReference type="EC" id="2.5.1.-" evidence="8"/>
<sequence length="298" mass="32953">MQTTKPSFRSILEPYKSHVEQIIQNNMDCLGDKTPLRDACEYALLNGGKRFRPALVLMIAKALGFQVDVSQAALCVEYFHTASLIADDLPCMDNDDERRNAPTLHKIFGESTSLLATYTLIAAGYACLARNTAILKDSAHPYVNQKERLCVLALENATQNTGILGATGGQYLDLNPPNLSLKTLKEVIEKKTVTLFEISFVLGWIFGGGVLEKLPLVKKCAGHFGMAFQIADDLGDMKQDSFHDHTMNFANVYGKPAATQLFHDEIHQFNQTLTALDLQSEDLQALTCLLIEQVQLLS</sequence>
<dbReference type="PATRIC" id="fig|362787.3.peg.2074"/>
<dbReference type="EC" id="2.5.1.10" evidence="8"/>
<dbReference type="GO" id="GO:0008299">
    <property type="term" value="P:isoprenoid biosynthetic process"/>
    <property type="evidence" value="ECO:0007669"/>
    <property type="project" value="UniProtKB-KW"/>
</dbReference>
<dbReference type="AlphaFoldDB" id="A0A0C1JTZ3"/>
<dbReference type="EC" id="2.5.1.1" evidence="8"/>
<accession>A0A0C1JTZ3</accession>
<dbReference type="PANTHER" id="PTHR43281:SF1">
    <property type="entry name" value="FARNESYL DIPHOSPHATE SYNTHASE"/>
    <property type="match status" value="1"/>
</dbReference>
<proteinExistence type="inferred from homology"/>
<keyword evidence="5" id="KW-0460">Magnesium</keyword>
<evidence type="ECO:0000256" key="1">
    <source>
        <dbReference type="ARBA" id="ARBA00001946"/>
    </source>
</evidence>
<dbReference type="SFLD" id="SFLDS00005">
    <property type="entry name" value="Isoprenoid_Synthase_Type_I"/>
    <property type="match status" value="1"/>
</dbReference>
<dbReference type="PANTHER" id="PTHR43281">
    <property type="entry name" value="FARNESYL DIPHOSPHATE SYNTHASE"/>
    <property type="match status" value="1"/>
</dbReference>
<dbReference type="RefSeq" id="WP_039360967.1">
    <property type="nucleotide sequence ID" value="NZ_JSAN01000150.1"/>
</dbReference>
<name>A0A0C1JTZ3_9BACT</name>
<comment type="similarity">
    <text evidence="2 7">Belongs to the FPP/GGPP synthase family.</text>
</comment>
<keyword evidence="4" id="KW-0479">Metal-binding</keyword>
<dbReference type="InterPro" id="IPR000092">
    <property type="entry name" value="Polyprenyl_synt"/>
</dbReference>
<dbReference type="Gene3D" id="1.10.600.10">
    <property type="entry name" value="Farnesyl Diphosphate Synthase"/>
    <property type="match status" value="1"/>
</dbReference>
<comment type="caution">
    <text evidence="8">The sequence shown here is derived from an EMBL/GenBank/DDBJ whole genome shotgun (WGS) entry which is preliminary data.</text>
</comment>
<organism evidence="8 9">
    <name type="scientific">Candidatus Protochlamydia amoebophila</name>
    <dbReference type="NCBI Taxonomy" id="362787"/>
    <lineage>
        <taxon>Bacteria</taxon>
        <taxon>Pseudomonadati</taxon>
        <taxon>Chlamydiota</taxon>
        <taxon>Chlamydiia</taxon>
        <taxon>Parachlamydiales</taxon>
        <taxon>Parachlamydiaceae</taxon>
        <taxon>Candidatus Protochlamydia</taxon>
    </lineage>
</organism>
<keyword evidence="6" id="KW-0414">Isoprene biosynthesis</keyword>
<comment type="cofactor">
    <cofactor evidence="1">
        <name>Mg(2+)</name>
        <dbReference type="ChEBI" id="CHEBI:18420"/>
    </cofactor>
</comment>
<dbReference type="GO" id="GO:0004337">
    <property type="term" value="F:(2E,6E)-farnesyl diphosphate synthase activity"/>
    <property type="evidence" value="ECO:0007669"/>
    <property type="project" value="UniProtKB-EC"/>
</dbReference>
<dbReference type="PROSITE" id="PS00444">
    <property type="entry name" value="POLYPRENYL_SYNTHASE_2"/>
    <property type="match status" value="1"/>
</dbReference>
<dbReference type="GO" id="GO:0046872">
    <property type="term" value="F:metal ion binding"/>
    <property type="evidence" value="ECO:0007669"/>
    <property type="project" value="UniProtKB-KW"/>
</dbReference>
<evidence type="ECO:0000256" key="3">
    <source>
        <dbReference type="ARBA" id="ARBA00022679"/>
    </source>
</evidence>
<dbReference type="Proteomes" id="UP000031465">
    <property type="component" value="Unassembled WGS sequence"/>
</dbReference>
<keyword evidence="3 7" id="KW-0808">Transferase</keyword>
<evidence type="ECO:0000256" key="2">
    <source>
        <dbReference type="ARBA" id="ARBA00006706"/>
    </source>
</evidence>
<reference evidence="8 9" key="1">
    <citation type="journal article" date="2014" name="Mol. Biol. Evol.">
        <title>Massive expansion of Ubiquitination-related gene families within the Chlamydiae.</title>
        <authorList>
            <person name="Domman D."/>
            <person name="Collingro A."/>
            <person name="Lagkouvardos I."/>
            <person name="Gehre L."/>
            <person name="Weinmaier T."/>
            <person name="Rattei T."/>
            <person name="Subtil A."/>
            <person name="Horn M."/>
        </authorList>
    </citation>
    <scope>NUCLEOTIDE SEQUENCE [LARGE SCALE GENOMIC DNA]</scope>
    <source>
        <strain evidence="8 9">EI2</strain>
    </source>
</reference>
<dbReference type="GO" id="GO:0004161">
    <property type="term" value="F:dimethylallyltranstransferase activity"/>
    <property type="evidence" value="ECO:0007669"/>
    <property type="project" value="UniProtKB-EC"/>
</dbReference>
<dbReference type="EMBL" id="JSAN01000150">
    <property type="protein sequence ID" value="KIC70707.1"/>
    <property type="molecule type" value="Genomic_DNA"/>
</dbReference>
<evidence type="ECO:0000313" key="9">
    <source>
        <dbReference type="Proteomes" id="UP000031465"/>
    </source>
</evidence>
<dbReference type="Pfam" id="PF00348">
    <property type="entry name" value="polyprenyl_synt"/>
    <property type="match status" value="1"/>
</dbReference>
<dbReference type="InterPro" id="IPR033749">
    <property type="entry name" value="Polyprenyl_synt_CS"/>
</dbReference>
<evidence type="ECO:0000256" key="6">
    <source>
        <dbReference type="ARBA" id="ARBA00023229"/>
    </source>
</evidence>
<evidence type="ECO:0000256" key="4">
    <source>
        <dbReference type="ARBA" id="ARBA00022723"/>
    </source>
</evidence>
<dbReference type="InterPro" id="IPR008949">
    <property type="entry name" value="Isoprenoid_synthase_dom_sf"/>
</dbReference>
<dbReference type="GO" id="GO:0004311">
    <property type="term" value="F:geranylgeranyl diphosphate synthase activity"/>
    <property type="evidence" value="ECO:0007669"/>
    <property type="project" value="UniProtKB-EC"/>
</dbReference>
<protein>
    <submittedName>
        <fullName evidence="8">Geranylgeranyl pyrophosphate synthase, chloroplastic/chromoplastic</fullName>
        <ecNumber evidence="8">2.5.1.-</ecNumber>
        <ecNumber evidence="8">2.5.1.1</ecNumber>
        <ecNumber evidence="8">2.5.1.10</ecNumber>
        <ecNumber evidence="8">2.5.1.29</ecNumber>
    </submittedName>
</protein>
<evidence type="ECO:0000256" key="5">
    <source>
        <dbReference type="ARBA" id="ARBA00022842"/>
    </source>
</evidence>
<dbReference type="EC" id="2.5.1.29" evidence="8"/>
<evidence type="ECO:0000256" key="7">
    <source>
        <dbReference type="RuleBase" id="RU004466"/>
    </source>
</evidence>
<gene>
    <name evidence="8" type="primary">ggpS1</name>
    <name evidence="8" type="ORF">DB44_GE00050</name>
</gene>
<evidence type="ECO:0000313" key="8">
    <source>
        <dbReference type="EMBL" id="KIC70707.1"/>
    </source>
</evidence>